<sequence length="176" mass="20588">MTSTRKFRCEDLFRFNNVNLDVLTETYNMSFYLQYLTKWPDYFLLQEDPNNTMMGYIMGKAEGKAENWHGHVTAVTVAPEFRRLGLAKNLMDYLENVSIELYDGYFVDLFVRVSNALAIGMYEKFGYSVYRRVIGYYSGDGDMEDAFDMRKALPRDKEKKSIIPLPHPVYPDSLMD</sequence>
<dbReference type="Proteomes" id="UP000243217">
    <property type="component" value="Unassembled WGS sequence"/>
</dbReference>
<organism evidence="5 6">
    <name type="scientific">Thraustotheca clavata</name>
    <dbReference type="NCBI Taxonomy" id="74557"/>
    <lineage>
        <taxon>Eukaryota</taxon>
        <taxon>Sar</taxon>
        <taxon>Stramenopiles</taxon>
        <taxon>Oomycota</taxon>
        <taxon>Saprolegniomycetes</taxon>
        <taxon>Saprolegniales</taxon>
        <taxon>Achlyaceae</taxon>
        <taxon>Thraustotheca</taxon>
    </lineage>
</organism>
<dbReference type="STRING" id="74557.A0A1W0A802"/>
<gene>
    <name evidence="5" type="ORF">THRCLA_01601</name>
</gene>
<dbReference type="PANTHER" id="PTHR45910">
    <property type="entry name" value="N-ALPHA-ACETYLTRANSFERASE 20"/>
    <property type="match status" value="1"/>
</dbReference>
<evidence type="ECO:0000256" key="2">
    <source>
        <dbReference type="ARBA" id="ARBA00023315"/>
    </source>
</evidence>
<evidence type="ECO:0000313" key="5">
    <source>
        <dbReference type="EMBL" id="OQS06358.1"/>
    </source>
</evidence>
<dbReference type="FunFam" id="3.40.630.30:FF:000034">
    <property type="entry name" value="N-alpha-acetyltransferase 20"/>
    <property type="match status" value="1"/>
</dbReference>
<dbReference type="PROSITE" id="PS51186">
    <property type="entry name" value="GNAT"/>
    <property type="match status" value="1"/>
</dbReference>
<feature type="domain" description="N-acetyltransferase" evidence="4">
    <location>
        <begin position="2"/>
        <end position="154"/>
    </location>
</feature>
<evidence type="ECO:0000313" key="6">
    <source>
        <dbReference type="Proteomes" id="UP000243217"/>
    </source>
</evidence>
<keyword evidence="1 5" id="KW-0808">Transferase</keyword>
<dbReference type="InterPro" id="IPR051646">
    <property type="entry name" value="NatB_acetyltransferase_subunit"/>
</dbReference>
<dbReference type="InterPro" id="IPR000182">
    <property type="entry name" value="GNAT_dom"/>
</dbReference>
<keyword evidence="6" id="KW-1185">Reference proteome</keyword>
<comment type="caution">
    <text evidence="5">The sequence shown here is derived from an EMBL/GenBank/DDBJ whole genome shotgun (WGS) entry which is preliminary data.</text>
</comment>
<dbReference type="Pfam" id="PF00583">
    <property type="entry name" value="Acetyltransf_1"/>
    <property type="match status" value="1"/>
</dbReference>
<evidence type="ECO:0000259" key="4">
    <source>
        <dbReference type="PROSITE" id="PS51186"/>
    </source>
</evidence>
<keyword evidence="2" id="KW-0012">Acyltransferase</keyword>
<dbReference type="Gene3D" id="3.40.630.30">
    <property type="match status" value="1"/>
</dbReference>
<dbReference type="SUPFAM" id="SSF55729">
    <property type="entry name" value="Acyl-CoA N-acyltransferases (Nat)"/>
    <property type="match status" value="1"/>
</dbReference>
<evidence type="ECO:0000256" key="3">
    <source>
        <dbReference type="ARBA" id="ARBA00025786"/>
    </source>
</evidence>
<dbReference type="GO" id="GO:0031416">
    <property type="term" value="C:NatB complex"/>
    <property type="evidence" value="ECO:0007669"/>
    <property type="project" value="TreeGrafter"/>
</dbReference>
<dbReference type="AlphaFoldDB" id="A0A1W0A802"/>
<reference evidence="5 6" key="1">
    <citation type="journal article" date="2014" name="Genome Biol. Evol.">
        <title>The secreted proteins of Achlya hypogyna and Thraustotheca clavata identify the ancestral oomycete secretome and reveal gene acquisitions by horizontal gene transfer.</title>
        <authorList>
            <person name="Misner I."/>
            <person name="Blouin N."/>
            <person name="Leonard G."/>
            <person name="Richards T.A."/>
            <person name="Lane C.E."/>
        </authorList>
    </citation>
    <scope>NUCLEOTIDE SEQUENCE [LARGE SCALE GENOMIC DNA]</scope>
    <source>
        <strain evidence="5 6">ATCC 34112</strain>
    </source>
</reference>
<dbReference type="OrthoDB" id="10264728at2759"/>
<dbReference type="PANTHER" id="PTHR45910:SF1">
    <property type="entry name" value="N-ALPHA-ACETYLTRANSFERASE 20"/>
    <property type="match status" value="1"/>
</dbReference>
<comment type="similarity">
    <text evidence="3">Belongs to the acetyltransferase family. ARD1 subfamily.</text>
</comment>
<dbReference type="GO" id="GO:0004596">
    <property type="term" value="F:protein-N-terminal amino-acid acetyltransferase activity"/>
    <property type="evidence" value="ECO:0007669"/>
    <property type="project" value="TreeGrafter"/>
</dbReference>
<dbReference type="EMBL" id="JNBS01000353">
    <property type="protein sequence ID" value="OQS06358.1"/>
    <property type="molecule type" value="Genomic_DNA"/>
</dbReference>
<protein>
    <submittedName>
        <fullName evidence="5">N-acetyltransferase 5</fullName>
    </submittedName>
</protein>
<evidence type="ECO:0000256" key="1">
    <source>
        <dbReference type="ARBA" id="ARBA00022679"/>
    </source>
</evidence>
<name>A0A1W0A802_9STRA</name>
<dbReference type="InterPro" id="IPR016181">
    <property type="entry name" value="Acyl_CoA_acyltransferase"/>
</dbReference>
<dbReference type="CDD" id="cd04301">
    <property type="entry name" value="NAT_SF"/>
    <property type="match status" value="1"/>
</dbReference>
<accession>A0A1W0A802</accession>
<proteinExistence type="inferred from homology"/>